<dbReference type="CDD" id="cd03364">
    <property type="entry name" value="TOPRIM_DnaG_primases"/>
    <property type="match status" value="1"/>
</dbReference>
<keyword evidence="5 12" id="KW-0235">DNA replication</keyword>
<dbReference type="GO" id="GO:1990077">
    <property type="term" value="C:primosome complex"/>
    <property type="evidence" value="ECO:0007669"/>
    <property type="project" value="UniProtKB-KW"/>
</dbReference>
<dbReference type="PANTHER" id="PTHR30313">
    <property type="entry name" value="DNA PRIMASE"/>
    <property type="match status" value="1"/>
</dbReference>
<dbReference type="AlphaFoldDB" id="F0SF99"/>
<reference evidence="18" key="1">
    <citation type="submission" date="2011-02" db="EMBL/GenBank/DDBJ databases">
        <title>The complete genome of Planctomyces brasiliensis DSM 5305.</title>
        <authorList>
            <person name="Lucas S."/>
            <person name="Copeland A."/>
            <person name="Lapidus A."/>
            <person name="Bruce D."/>
            <person name="Goodwin L."/>
            <person name="Pitluck S."/>
            <person name="Kyrpides N."/>
            <person name="Mavromatis K."/>
            <person name="Pagani I."/>
            <person name="Ivanova N."/>
            <person name="Ovchinnikova G."/>
            <person name="Lu M."/>
            <person name="Detter J.C."/>
            <person name="Han C."/>
            <person name="Land M."/>
            <person name="Hauser L."/>
            <person name="Markowitz V."/>
            <person name="Cheng J.-F."/>
            <person name="Hugenholtz P."/>
            <person name="Woyke T."/>
            <person name="Wu D."/>
            <person name="Tindall B."/>
            <person name="Pomrenke H.G."/>
            <person name="Brambilla E."/>
            <person name="Klenk H.-P."/>
            <person name="Eisen J.A."/>
        </authorList>
    </citation>
    <scope>NUCLEOTIDE SEQUENCE [LARGE SCALE GENOMIC DNA]</scope>
    <source>
        <strain evidence="18">ATCC 49424 / DSM 5305 / JCM 21570 / NBRC 103401 / IFAM 1448</strain>
    </source>
</reference>
<evidence type="ECO:0000256" key="5">
    <source>
        <dbReference type="ARBA" id="ARBA00022705"/>
    </source>
</evidence>
<evidence type="ECO:0000313" key="17">
    <source>
        <dbReference type="EMBL" id="ADY58254.1"/>
    </source>
</evidence>
<keyword evidence="4 12" id="KW-0548">Nucleotidyltransferase</keyword>
<organism evidence="17 18">
    <name type="scientific">Rubinisphaera brasiliensis (strain ATCC 49424 / DSM 5305 / JCM 21570 / IAM 15109 / NBRC 103401 / IFAM 1448)</name>
    <name type="common">Planctomyces brasiliensis</name>
    <dbReference type="NCBI Taxonomy" id="756272"/>
    <lineage>
        <taxon>Bacteria</taxon>
        <taxon>Pseudomonadati</taxon>
        <taxon>Planctomycetota</taxon>
        <taxon>Planctomycetia</taxon>
        <taxon>Planctomycetales</taxon>
        <taxon>Planctomycetaceae</taxon>
        <taxon>Rubinisphaera</taxon>
    </lineage>
</organism>
<dbReference type="SMART" id="SM00493">
    <property type="entry name" value="TOPRIM"/>
    <property type="match status" value="1"/>
</dbReference>
<dbReference type="Pfam" id="PF08275">
    <property type="entry name" value="DNAG_N"/>
    <property type="match status" value="1"/>
</dbReference>
<dbReference type="InterPro" id="IPR006171">
    <property type="entry name" value="TOPRIM_dom"/>
</dbReference>
<feature type="region of interest" description="Disordered" evidence="15">
    <location>
        <begin position="446"/>
        <end position="471"/>
    </location>
</feature>
<dbReference type="Gene3D" id="3.40.1360.10">
    <property type="match status" value="1"/>
</dbReference>
<comment type="cofactor">
    <cofactor evidence="12 13 14">
        <name>Zn(2+)</name>
        <dbReference type="ChEBI" id="CHEBI:29105"/>
    </cofactor>
    <text evidence="12 13 14">Binds 1 zinc ion per monomer.</text>
</comment>
<dbReference type="KEGG" id="pbs:Plabr_0627"/>
<dbReference type="InterPro" id="IPR034151">
    <property type="entry name" value="TOPRIM_DnaG_bac"/>
</dbReference>
<dbReference type="HAMAP" id="MF_00974">
    <property type="entry name" value="DNA_primase_DnaG"/>
    <property type="match status" value="1"/>
</dbReference>
<evidence type="ECO:0000313" key="18">
    <source>
        <dbReference type="Proteomes" id="UP000006860"/>
    </source>
</evidence>
<protein>
    <recommendedName>
        <fullName evidence="12 13">DNA primase</fullName>
        <ecNumber evidence="12">2.7.7.101</ecNumber>
    </recommendedName>
</protein>
<dbReference type="InterPro" id="IPR050219">
    <property type="entry name" value="DnaG_primase"/>
</dbReference>
<evidence type="ECO:0000256" key="7">
    <source>
        <dbReference type="ARBA" id="ARBA00022771"/>
    </source>
</evidence>
<dbReference type="SUPFAM" id="SSF57783">
    <property type="entry name" value="Zinc beta-ribbon"/>
    <property type="match status" value="1"/>
</dbReference>
<dbReference type="eggNOG" id="COG0358">
    <property type="taxonomic scope" value="Bacteria"/>
</dbReference>
<dbReference type="Pfam" id="PF01807">
    <property type="entry name" value="Zn_ribbon_DnaG"/>
    <property type="match status" value="1"/>
</dbReference>
<evidence type="ECO:0000256" key="14">
    <source>
        <dbReference type="PIRSR" id="PIRSR002811-1"/>
    </source>
</evidence>
<dbReference type="SMART" id="SM00400">
    <property type="entry name" value="ZnF_CHCC"/>
    <property type="match status" value="1"/>
</dbReference>
<evidence type="ECO:0000256" key="12">
    <source>
        <dbReference type="HAMAP-Rule" id="MF_00974"/>
    </source>
</evidence>
<evidence type="ECO:0000256" key="10">
    <source>
        <dbReference type="ARBA" id="ARBA00023125"/>
    </source>
</evidence>
<keyword evidence="10 12" id="KW-0238">DNA-binding</keyword>
<dbReference type="FunFam" id="3.40.1360.10:FF:000002">
    <property type="entry name" value="DNA primase"/>
    <property type="match status" value="1"/>
</dbReference>
<dbReference type="RefSeq" id="WP_013626997.1">
    <property type="nucleotide sequence ID" value="NC_015174.1"/>
</dbReference>
<feature type="zinc finger region" description="CHC2-type" evidence="12 14">
    <location>
        <begin position="42"/>
        <end position="66"/>
    </location>
</feature>
<keyword evidence="11 12" id="KW-0804">Transcription</keyword>
<dbReference type="GO" id="GO:0008270">
    <property type="term" value="F:zinc ion binding"/>
    <property type="evidence" value="ECO:0007669"/>
    <property type="project" value="UniProtKB-UniRule"/>
</dbReference>
<dbReference type="GO" id="GO:0006269">
    <property type="term" value="P:DNA replication, synthesis of primer"/>
    <property type="evidence" value="ECO:0007669"/>
    <property type="project" value="UniProtKB-UniRule"/>
</dbReference>
<dbReference type="GO" id="GO:0003899">
    <property type="term" value="F:DNA-directed RNA polymerase activity"/>
    <property type="evidence" value="ECO:0007669"/>
    <property type="project" value="UniProtKB-UniRule"/>
</dbReference>
<dbReference type="PANTHER" id="PTHR30313:SF2">
    <property type="entry name" value="DNA PRIMASE"/>
    <property type="match status" value="1"/>
</dbReference>
<keyword evidence="3 12" id="KW-0808">Transferase</keyword>
<dbReference type="InterPro" id="IPR036977">
    <property type="entry name" value="DNA_primase_Znf_CHC2"/>
</dbReference>
<dbReference type="HOGENOM" id="CLU_013501_3_1_0"/>
<evidence type="ECO:0000256" key="2">
    <source>
        <dbReference type="ARBA" id="ARBA00022515"/>
    </source>
</evidence>
<comment type="domain">
    <text evidence="12">Contains an N-terminal zinc-binding domain, a central core domain that contains the primase activity, and a C-terminal DnaB-binding domain.</text>
</comment>
<feature type="domain" description="Toprim" evidence="16">
    <location>
        <begin position="264"/>
        <end position="345"/>
    </location>
</feature>
<gene>
    <name evidence="12" type="primary">dnaG</name>
    <name evidence="17" type="ordered locus">Plabr_0627</name>
</gene>
<dbReference type="STRING" id="756272.Plabr_0627"/>
<keyword evidence="7 12" id="KW-0863">Zinc-finger</keyword>
<keyword evidence="1 12" id="KW-0240">DNA-directed RNA polymerase</keyword>
<keyword evidence="8 12" id="KW-0862">Zinc</keyword>
<evidence type="ECO:0000256" key="11">
    <source>
        <dbReference type="ARBA" id="ARBA00023163"/>
    </source>
</evidence>
<evidence type="ECO:0000256" key="1">
    <source>
        <dbReference type="ARBA" id="ARBA00022478"/>
    </source>
</evidence>
<dbReference type="InterPro" id="IPR002694">
    <property type="entry name" value="Znf_CHC2"/>
</dbReference>
<dbReference type="GO" id="GO:0005737">
    <property type="term" value="C:cytoplasm"/>
    <property type="evidence" value="ECO:0007669"/>
    <property type="project" value="TreeGrafter"/>
</dbReference>
<evidence type="ECO:0000259" key="16">
    <source>
        <dbReference type="PROSITE" id="PS50880"/>
    </source>
</evidence>
<dbReference type="NCBIfam" id="TIGR01391">
    <property type="entry name" value="dnaG"/>
    <property type="match status" value="1"/>
</dbReference>
<keyword evidence="6 12" id="KW-0479">Metal-binding</keyword>
<keyword evidence="9" id="KW-0460">Magnesium</keyword>
<dbReference type="InterPro" id="IPR013264">
    <property type="entry name" value="DNAG_N"/>
</dbReference>
<dbReference type="Pfam" id="PF13155">
    <property type="entry name" value="Toprim_2"/>
    <property type="match status" value="1"/>
</dbReference>
<dbReference type="Proteomes" id="UP000006860">
    <property type="component" value="Chromosome"/>
</dbReference>
<comment type="subunit">
    <text evidence="12">Monomer. Interacts with DnaB.</text>
</comment>
<evidence type="ECO:0000256" key="13">
    <source>
        <dbReference type="PIRNR" id="PIRNR002811"/>
    </source>
</evidence>
<keyword evidence="18" id="KW-1185">Reference proteome</keyword>
<evidence type="ECO:0000256" key="3">
    <source>
        <dbReference type="ARBA" id="ARBA00022679"/>
    </source>
</evidence>
<dbReference type="Gene3D" id="3.90.580.10">
    <property type="entry name" value="Zinc finger, CHC2-type domain"/>
    <property type="match status" value="1"/>
</dbReference>
<accession>F0SF99</accession>
<comment type="similarity">
    <text evidence="12 13">Belongs to the DnaG primase family.</text>
</comment>
<dbReference type="Gene3D" id="3.90.980.10">
    <property type="entry name" value="DNA primase, catalytic core, N-terminal domain"/>
    <property type="match status" value="1"/>
</dbReference>
<evidence type="ECO:0000256" key="4">
    <source>
        <dbReference type="ARBA" id="ARBA00022695"/>
    </source>
</evidence>
<dbReference type="InterPro" id="IPR006295">
    <property type="entry name" value="DNA_primase_DnaG"/>
</dbReference>
<keyword evidence="2 12" id="KW-0639">Primosome</keyword>
<dbReference type="GO" id="GO:0000428">
    <property type="term" value="C:DNA-directed RNA polymerase complex"/>
    <property type="evidence" value="ECO:0007669"/>
    <property type="project" value="UniProtKB-KW"/>
</dbReference>
<dbReference type="EMBL" id="CP002546">
    <property type="protein sequence ID" value="ADY58254.1"/>
    <property type="molecule type" value="Genomic_DNA"/>
</dbReference>
<evidence type="ECO:0000256" key="9">
    <source>
        <dbReference type="ARBA" id="ARBA00022842"/>
    </source>
</evidence>
<comment type="catalytic activity">
    <reaction evidence="12">
        <text>ssDNA + n NTP = ssDNA/pppN(pN)n-1 hybrid + (n-1) diphosphate.</text>
        <dbReference type="EC" id="2.7.7.101"/>
    </reaction>
</comment>
<evidence type="ECO:0000256" key="15">
    <source>
        <dbReference type="SAM" id="MobiDB-lite"/>
    </source>
</evidence>
<dbReference type="EC" id="2.7.7.101" evidence="12"/>
<proteinExistence type="inferred from homology"/>
<evidence type="ECO:0000256" key="6">
    <source>
        <dbReference type="ARBA" id="ARBA00022723"/>
    </source>
</evidence>
<dbReference type="PIRSF" id="PIRSF002811">
    <property type="entry name" value="DnaG"/>
    <property type="match status" value="1"/>
</dbReference>
<sequence length="652" mass="74408">MALEVWSEFKEQVRAQTNIVALVGETRAVTPRNGGREYVALCPFHDDHSPSLTINPERQTYRCWVCDEGGDCFSYLMKLEGLDFRQAMEQLAQRANLELPQVGPPNGKRGAGRNEQLAALEWACEQFHHCLLNHPEAEKAREYLFDRGFCEEIWADFRMGFHPGPWEWLMTKARGRFKLDVLEAARLISPRSSGSGYIEHFRNRITFPIVNERGQVIAFGGRVLPGSDDEKFGKYQNSRESPLFSKSRQLYGIDHAKEAMREQGRVIVVEGYTDCIALHQQGIANSVATLGTALTEQHVDLIRRFCQEVLLVFDGDDAGQNAAQRALPVLLGHDIELKLFAIPEGMDPPEFLEKYGLQKFQELLQNACDAWEFKLQRLEQEFDRDSSFGRDRIVEEMLGLLSIAPAISGTTRENYLLNHLANRIGLRGTQEQILHDRLRKLRRNGAPVAKQSPGTPATPPEGVVSAPPEENRDLNFGEEVRRLLRDQLDRLTALERDLLEIIITMPESLTLIRQRGLLETIQTRSLRLLMTECDRLSQRQEFVSYEALLTAIDDLELKKLILGLADRSDQRRIAEKLQETTALPEGTQCPIYLRQVIERLEWEHKESRHRKSARLVVAPAQEPTSAEDRMQQLLQDAALFHQQRVTRKTAST</sequence>
<dbReference type="InterPro" id="IPR037068">
    <property type="entry name" value="DNA_primase_core_N_sf"/>
</dbReference>
<evidence type="ECO:0000256" key="8">
    <source>
        <dbReference type="ARBA" id="ARBA00022833"/>
    </source>
</evidence>
<comment type="function">
    <text evidence="12 13">RNA polymerase that catalyzes the synthesis of short RNA molecules used as primers for DNA polymerase during DNA replication.</text>
</comment>
<name>F0SF99_RUBBR</name>
<dbReference type="InterPro" id="IPR030846">
    <property type="entry name" value="DnaG_bac"/>
</dbReference>
<dbReference type="PROSITE" id="PS50880">
    <property type="entry name" value="TOPRIM"/>
    <property type="match status" value="1"/>
</dbReference>
<dbReference type="SUPFAM" id="SSF56731">
    <property type="entry name" value="DNA primase core"/>
    <property type="match status" value="1"/>
</dbReference>
<dbReference type="GO" id="GO:0003677">
    <property type="term" value="F:DNA binding"/>
    <property type="evidence" value="ECO:0007669"/>
    <property type="project" value="UniProtKB-KW"/>
</dbReference>